<comment type="caution">
    <text evidence="2">The sequence shown here is derived from an EMBL/GenBank/DDBJ whole genome shotgun (WGS) entry which is preliminary data.</text>
</comment>
<dbReference type="AlphaFoldDB" id="A0A9P9BV52"/>
<reference evidence="2" key="1">
    <citation type="journal article" date="2021" name="Nat. Commun.">
        <title>Genetic determinants of endophytism in the Arabidopsis root mycobiome.</title>
        <authorList>
            <person name="Mesny F."/>
            <person name="Miyauchi S."/>
            <person name="Thiergart T."/>
            <person name="Pickel B."/>
            <person name="Atanasova L."/>
            <person name="Karlsson M."/>
            <person name="Huettel B."/>
            <person name="Barry K.W."/>
            <person name="Haridas S."/>
            <person name="Chen C."/>
            <person name="Bauer D."/>
            <person name="Andreopoulos W."/>
            <person name="Pangilinan J."/>
            <person name="LaButti K."/>
            <person name="Riley R."/>
            <person name="Lipzen A."/>
            <person name="Clum A."/>
            <person name="Drula E."/>
            <person name="Henrissat B."/>
            <person name="Kohler A."/>
            <person name="Grigoriev I.V."/>
            <person name="Martin F.M."/>
            <person name="Hacquard S."/>
        </authorList>
    </citation>
    <scope>NUCLEOTIDE SEQUENCE</scope>
    <source>
        <strain evidence="2">MPI-CAGE-CH-0230</strain>
    </source>
</reference>
<feature type="chain" id="PRO_5040510775" description="Secreted protein" evidence="1">
    <location>
        <begin position="25"/>
        <end position="89"/>
    </location>
</feature>
<keyword evidence="3" id="KW-1185">Reference proteome</keyword>
<evidence type="ECO:0008006" key="4">
    <source>
        <dbReference type="Google" id="ProtNLM"/>
    </source>
</evidence>
<evidence type="ECO:0000313" key="3">
    <source>
        <dbReference type="Proteomes" id="UP000756346"/>
    </source>
</evidence>
<keyword evidence="1" id="KW-0732">Signal</keyword>
<dbReference type="RefSeq" id="XP_046018028.1">
    <property type="nucleotide sequence ID" value="XM_046161827.1"/>
</dbReference>
<organism evidence="2 3">
    <name type="scientific">Microdochium trichocladiopsis</name>
    <dbReference type="NCBI Taxonomy" id="1682393"/>
    <lineage>
        <taxon>Eukaryota</taxon>
        <taxon>Fungi</taxon>
        <taxon>Dikarya</taxon>
        <taxon>Ascomycota</taxon>
        <taxon>Pezizomycotina</taxon>
        <taxon>Sordariomycetes</taxon>
        <taxon>Xylariomycetidae</taxon>
        <taxon>Xylariales</taxon>
        <taxon>Microdochiaceae</taxon>
        <taxon>Microdochium</taxon>
    </lineage>
</organism>
<name>A0A9P9BV52_9PEZI</name>
<dbReference type="GeneID" id="70191373"/>
<dbReference type="Proteomes" id="UP000756346">
    <property type="component" value="Unassembled WGS sequence"/>
</dbReference>
<sequence length="89" mass="10004">MSNLPRKGLFRVLGLLLALPKTKPQQTTRTPLLMPESWCCKQVNCRSQPASLTASTTMPDADFWCTFRRYPRPCLVVTNQFAKAAKATC</sequence>
<gene>
    <name evidence="2" type="ORF">B0I36DRAFT_4069</name>
</gene>
<accession>A0A9P9BV52</accession>
<protein>
    <recommendedName>
        <fullName evidence="4">Secreted protein</fullName>
    </recommendedName>
</protein>
<proteinExistence type="predicted"/>
<evidence type="ECO:0000256" key="1">
    <source>
        <dbReference type="SAM" id="SignalP"/>
    </source>
</evidence>
<feature type="signal peptide" evidence="1">
    <location>
        <begin position="1"/>
        <end position="24"/>
    </location>
</feature>
<dbReference type="EMBL" id="JAGTJQ010000001">
    <property type="protein sequence ID" value="KAH7039973.1"/>
    <property type="molecule type" value="Genomic_DNA"/>
</dbReference>
<evidence type="ECO:0000313" key="2">
    <source>
        <dbReference type="EMBL" id="KAH7039973.1"/>
    </source>
</evidence>